<evidence type="ECO:0000256" key="2">
    <source>
        <dbReference type="ARBA" id="ARBA00007401"/>
    </source>
</evidence>
<evidence type="ECO:0000256" key="4">
    <source>
        <dbReference type="ARBA" id="ARBA00022801"/>
    </source>
</evidence>
<evidence type="ECO:0000259" key="6">
    <source>
        <dbReference type="Pfam" id="PF00703"/>
    </source>
</evidence>
<dbReference type="PANTHER" id="PTHR46323">
    <property type="entry name" value="BETA-GALACTOSIDASE"/>
    <property type="match status" value="1"/>
</dbReference>
<evidence type="ECO:0000313" key="9">
    <source>
        <dbReference type="Proteomes" id="UP000250557"/>
    </source>
</evidence>
<evidence type="ECO:0000256" key="1">
    <source>
        <dbReference type="ARBA" id="ARBA00001412"/>
    </source>
</evidence>
<dbReference type="Gene3D" id="3.20.20.80">
    <property type="entry name" value="Glycosidases"/>
    <property type="match status" value="1"/>
</dbReference>
<proteinExistence type="inferred from homology"/>
<gene>
    <name evidence="8" type="ORF">DIU31_008045</name>
</gene>
<organism evidence="8 9">
    <name type="scientific">Mucilaginibacter rubeus</name>
    <dbReference type="NCBI Taxonomy" id="2027860"/>
    <lineage>
        <taxon>Bacteria</taxon>
        <taxon>Pseudomonadati</taxon>
        <taxon>Bacteroidota</taxon>
        <taxon>Sphingobacteriia</taxon>
        <taxon>Sphingobacteriales</taxon>
        <taxon>Sphingobacteriaceae</taxon>
        <taxon>Mucilaginibacter</taxon>
    </lineage>
</organism>
<dbReference type="GO" id="GO:0004565">
    <property type="term" value="F:beta-galactosidase activity"/>
    <property type="evidence" value="ECO:0007669"/>
    <property type="project" value="UniProtKB-EC"/>
</dbReference>
<protein>
    <recommendedName>
        <fullName evidence="3">beta-galactosidase</fullName>
        <ecNumber evidence="3">3.2.1.23</ecNumber>
    </recommendedName>
</protein>
<dbReference type="PANTHER" id="PTHR46323:SF2">
    <property type="entry name" value="BETA-GALACTOSIDASE"/>
    <property type="match status" value="1"/>
</dbReference>
<feature type="domain" description="Glycoside hydrolase family 2 catalytic" evidence="7">
    <location>
        <begin position="98"/>
        <end position="304"/>
    </location>
</feature>
<evidence type="ECO:0000259" key="7">
    <source>
        <dbReference type="Pfam" id="PF02836"/>
    </source>
</evidence>
<dbReference type="Pfam" id="PF02836">
    <property type="entry name" value="Glyco_hydro_2_C"/>
    <property type="match status" value="1"/>
</dbReference>
<comment type="similarity">
    <text evidence="2">Belongs to the glycosyl hydrolase 2 family.</text>
</comment>
<sequence>MPLAGQSQRKGSYQPGRFPSWRYLSAGFPPFRKKVVKQTSPTVIQHNQEEINLQVPEVQSWDEFHPRLYSLRTEVIDSKGQVLDARTQSFGFRDINATGNELRINGRPLFLRGTLECNIFPLEGHPPMNTAGWLKVFKTAKAYGLNHLRFHSWCPPEAAFQVADSLGFYLHVELPLWALTVGKDPKTLTYLEQEAENIIRNYGNHPSFCFWSMGNELEGDFGWLEKLVRKLKQEDNRHLYTTTTFSFQKGHGKNPDPADDYFITQYTEKGWVRGQGIFNTNPPDFKTDYSKALEGTTVPLIIHEVGQYSVYPDLEEIKKYTGVLRPSNFEAVRNNLRKKGMLGLAPDYLKASGTLAVQLYKEEIERALKTKGVGGFQLLDLHDFPGQGTALVGILNAFWDSKGLVSPTDFSKFCGPVVPLIRFEKAAYSNNEHFNAAAEIANYSDQQINGEVLWSVISADKHFNLRGSLGRQSIAIGNASAGSFSIDLSKIDRACELQITVSIANTGYTNHWKIWVYPDKKPESFSNVIFTTSIDSALSYLQAGRKVLLNPDTANVKGIDGRFAPVFWSPVHFPDQPGSMGLLIDKKSNALADFPTDFYTDWQWWDLVTRSRSLILDKLGAPATPIVRVIDNFFRNRNLATLVEFKVGSGSLILCTMDLHSQLTERAAARQLRYSLLHYAAGNTFRPVQEISAGDLRRLLNN</sequence>
<dbReference type="GO" id="GO:0005990">
    <property type="term" value="P:lactose catabolic process"/>
    <property type="evidence" value="ECO:0007669"/>
    <property type="project" value="TreeGrafter"/>
</dbReference>
<comment type="catalytic activity">
    <reaction evidence="1">
        <text>Hydrolysis of terminal non-reducing beta-D-galactose residues in beta-D-galactosides.</text>
        <dbReference type="EC" id="3.2.1.23"/>
    </reaction>
</comment>
<dbReference type="InterPro" id="IPR036156">
    <property type="entry name" value="Beta-gal/glucu_dom_sf"/>
</dbReference>
<dbReference type="Gene3D" id="2.60.40.10">
    <property type="entry name" value="Immunoglobulins"/>
    <property type="match status" value="1"/>
</dbReference>
<dbReference type="InterPro" id="IPR006103">
    <property type="entry name" value="Glyco_hydro_2_cat"/>
</dbReference>
<dbReference type="AlphaFoldDB" id="A0AAE6MHE9"/>
<evidence type="ECO:0000313" key="8">
    <source>
        <dbReference type="EMBL" id="QEM03471.1"/>
    </source>
</evidence>
<dbReference type="SUPFAM" id="SSF51445">
    <property type="entry name" value="(Trans)glycosidases"/>
    <property type="match status" value="1"/>
</dbReference>
<dbReference type="GO" id="GO:0009341">
    <property type="term" value="C:beta-galactosidase complex"/>
    <property type="evidence" value="ECO:0007669"/>
    <property type="project" value="TreeGrafter"/>
</dbReference>
<dbReference type="InterPro" id="IPR050347">
    <property type="entry name" value="Bact_Beta-galactosidase"/>
</dbReference>
<dbReference type="InterPro" id="IPR013783">
    <property type="entry name" value="Ig-like_fold"/>
</dbReference>
<dbReference type="SUPFAM" id="SSF49303">
    <property type="entry name" value="beta-Galactosidase/glucuronidase domain"/>
    <property type="match status" value="1"/>
</dbReference>
<dbReference type="Pfam" id="PF00703">
    <property type="entry name" value="Glyco_hydro_2"/>
    <property type="match status" value="1"/>
</dbReference>
<dbReference type="EC" id="3.2.1.23" evidence="3"/>
<accession>A0AAE6MHE9</accession>
<keyword evidence="5" id="KW-0326">Glycosidase</keyword>
<feature type="domain" description="Glycoside hydrolase family 2 immunoglobulin-like beta-sandwich" evidence="6">
    <location>
        <begin position="33"/>
        <end position="93"/>
    </location>
</feature>
<keyword evidence="4 8" id="KW-0378">Hydrolase</keyword>
<evidence type="ECO:0000256" key="5">
    <source>
        <dbReference type="ARBA" id="ARBA00023295"/>
    </source>
</evidence>
<name>A0AAE6MHE9_9SPHI</name>
<dbReference type="EMBL" id="CP043451">
    <property type="protein sequence ID" value="QEM03471.1"/>
    <property type="molecule type" value="Genomic_DNA"/>
</dbReference>
<dbReference type="InterPro" id="IPR006102">
    <property type="entry name" value="Ig-like_GH2"/>
</dbReference>
<reference evidence="8 9" key="1">
    <citation type="submission" date="2019-08" db="EMBL/GenBank/DDBJ databases">
        <title>Comparative genome analysis confer to the adaptation heavy metal polluted environment.</title>
        <authorList>
            <person name="Li Y."/>
        </authorList>
    </citation>
    <scope>NUCLEOTIDE SEQUENCE [LARGE SCALE GENOMIC DNA]</scope>
    <source>
        <strain evidence="8 9">P2</strain>
    </source>
</reference>
<dbReference type="Proteomes" id="UP000250557">
    <property type="component" value="Chromosome"/>
</dbReference>
<dbReference type="InterPro" id="IPR017853">
    <property type="entry name" value="GH"/>
</dbReference>
<evidence type="ECO:0000256" key="3">
    <source>
        <dbReference type="ARBA" id="ARBA00012756"/>
    </source>
</evidence>